<proteinExistence type="predicted"/>
<evidence type="ECO:0000256" key="6">
    <source>
        <dbReference type="ARBA" id="ARBA00023242"/>
    </source>
</evidence>
<dbReference type="EMBL" id="OU963865">
    <property type="protein sequence ID" value="CAH0770799.1"/>
    <property type="molecule type" value="Genomic_DNA"/>
</dbReference>
<evidence type="ECO:0000259" key="8">
    <source>
        <dbReference type="PROSITE" id="PS50157"/>
    </source>
</evidence>
<dbReference type="InterPro" id="IPR013087">
    <property type="entry name" value="Znf_C2H2_type"/>
</dbReference>
<evidence type="ECO:0000256" key="7">
    <source>
        <dbReference type="PROSITE-ProRule" id="PRU00042"/>
    </source>
</evidence>
<dbReference type="PANTHER" id="PTHR23235:SF120">
    <property type="entry name" value="KRUPPEL-LIKE FACTOR 15"/>
    <property type="match status" value="1"/>
</dbReference>
<keyword evidence="10" id="KW-1185">Reference proteome</keyword>
<evidence type="ECO:0000256" key="2">
    <source>
        <dbReference type="ARBA" id="ARBA00022723"/>
    </source>
</evidence>
<evidence type="ECO:0000256" key="1">
    <source>
        <dbReference type="ARBA" id="ARBA00004123"/>
    </source>
</evidence>
<keyword evidence="3" id="KW-0677">Repeat</keyword>
<reference evidence="9" key="1">
    <citation type="submission" date="2021-12" db="EMBL/GenBank/DDBJ databases">
        <authorList>
            <person name="King R."/>
        </authorList>
    </citation>
    <scope>NUCLEOTIDE SEQUENCE</scope>
</reference>
<dbReference type="FunFam" id="3.30.160.60:FF:000018">
    <property type="entry name" value="Krueppel-like factor 15"/>
    <property type="match status" value="1"/>
</dbReference>
<protein>
    <recommendedName>
        <fullName evidence="8">C2H2-type domain-containing protein</fullName>
    </recommendedName>
</protein>
<dbReference type="PROSITE" id="PS50157">
    <property type="entry name" value="ZINC_FINGER_C2H2_2"/>
    <property type="match status" value="3"/>
</dbReference>
<organism evidence="9 10">
    <name type="scientific">Bemisia tabaci</name>
    <name type="common">Sweetpotato whitefly</name>
    <name type="synonym">Aleurodes tabaci</name>
    <dbReference type="NCBI Taxonomy" id="7038"/>
    <lineage>
        <taxon>Eukaryota</taxon>
        <taxon>Metazoa</taxon>
        <taxon>Ecdysozoa</taxon>
        <taxon>Arthropoda</taxon>
        <taxon>Hexapoda</taxon>
        <taxon>Insecta</taxon>
        <taxon>Pterygota</taxon>
        <taxon>Neoptera</taxon>
        <taxon>Paraneoptera</taxon>
        <taxon>Hemiptera</taxon>
        <taxon>Sternorrhyncha</taxon>
        <taxon>Aleyrodoidea</taxon>
        <taxon>Aleyrodidae</taxon>
        <taxon>Aleyrodinae</taxon>
        <taxon>Bemisia</taxon>
    </lineage>
</organism>
<evidence type="ECO:0000256" key="5">
    <source>
        <dbReference type="ARBA" id="ARBA00022833"/>
    </source>
</evidence>
<dbReference type="InterPro" id="IPR036236">
    <property type="entry name" value="Znf_C2H2_sf"/>
</dbReference>
<dbReference type="GO" id="GO:0000981">
    <property type="term" value="F:DNA-binding transcription factor activity, RNA polymerase II-specific"/>
    <property type="evidence" value="ECO:0007669"/>
    <property type="project" value="TreeGrafter"/>
</dbReference>
<sequence length="192" mass="21841">MNETEVMGKTTHQLLFPDDLDQELDETLLSDSVLGSWSDYRWGEKNFEEDTFQIPLLETDTSLVFNTIILDDSFLSGRCEEKSARKTPAEADKGFPCGFEGCSKVYAKSSHLKAHLRRHTGERPFRCTWSGCSWRFSRSDELARHRRSHSGLKPYGCVLCAKRFARSDHLSKHLKVHSRRLSRAASAAVASE</sequence>
<dbReference type="PROSITE" id="PS00028">
    <property type="entry name" value="ZINC_FINGER_C2H2_1"/>
    <property type="match status" value="3"/>
</dbReference>
<dbReference type="GO" id="GO:0008270">
    <property type="term" value="F:zinc ion binding"/>
    <property type="evidence" value="ECO:0007669"/>
    <property type="project" value="UniProtKB-KW"/>
</dbReference>
<name>A0A9P0CDG7_BEMTA</name>
<feature type="domain" description="C2H2-type" evidence="8">
    <location>
        <begin position="155"/>
        <end position="182"/>
    </location>
</feature>
<dbReference type="FunFam" id="3.30.160.60:FF:000125">
    <property type="entry name" value="Putative zinc finger protein 143"/>
    <property type="match status" value="1"/>
</dbReference>
<dbReference type="SUPFAM" id="SSF57667">
    <property type="entry name" value="beta-beta-alpha zinc fingers"/>
    <property type="match status" value="2"/>
</dbReference>
<dbReference type="FunFam" id="3.30.160.60:FF:000630">
    <property type="entry name" value="Zinc finger protein 180"/>
    <property type="match status" value="1"/>
</dbReference>
<feature type="domain" description="C2H2-type" evidence="8">
    <location>
        <begin position="95"/>
        <end position="124"/>
    </location>
</feature>
<dbReference type="Pfam" id="PF00096">
    <property type="entry name" value="zf-C2H2"/>
    <property type="match status" value="3"/>
</dbReference>
<evidence type="ECO:0000313" key="10">
    <source>
        <dbReference type="Proteomes" id="UP001152759"/>
    </source>
</evidence>
<comment type="subcellular location">
    <subcellularLocation>
        <location evidence="1">Nucleus</location>
    </subcellularLocation>
</comment>
<dbReference type="AlphaFoldDB" id="A0A9P0CDG7"/>
<keyword evidence="6" id="KW-0539">Nucleus</keyword>
<feature type="domain" description="C2H2-type" evidence="8">
    <location>
        <begin position="125"/>
        <end position="154"/>
    </location>
</feature>
<dbReference type="GO" id="GO:0000978">
    <property type="term" value="F:RNA polymerase II cis-regulatory region sequence-specific DNA binding"/>
    <property type="evidence" value="ECO:0007669"/>
    <property type="project" value="TreeGrafter"/>
</dbReference>
<dbReference type="PANTHER" id="PTHR23235">
    <property type="entry name" value="KRUEPPEL-LIKE TRANSCRIPTION FACTOR"/>
    <property type="match status" value="1"/>
</dbReference>
<keyword evidence="5" id="KW-0862">Zinc</keyword>
<evidence type="ECO:0000256" key="4">
    <source>
        <dbReference type="ARBA" id="ARBA00022771"/>
    </source>
</evidence>
<keyword evidence="4 7" id="KW-0863">Zinc-finger</keyword>
<keyword evidence="2" id="KW-0479">Metal-binding</keyword>
<gene>
    <name evidence="9" type="ORF">BEMITA_LOCUS7628</name>
</gene>
<dbReference type="Gene3D" id="3.30.160.60">
    <property type="entry name" value="Classic Zinc Finger"/>
    <property type="match status" value="3"/>
</dbReference>
<dbReference type="Proteomes" id="UP001152759">
    <property type="component" value="Chromosome 4"/>
</dbReference>
<evidence type="ECO:0000313" key="9">
    <source>
        <dbReference type="EMBL" id="CAH0770799.1"/>
    </source>
</evidence>
<evidence type="ECO:0000256" key="3">
    <source>
        <dbReference type="ARBA" id="ARBA00022737"/>
    </source>
</evidence>
<dbReference type="GO" id="GO:0005634">
    <property type="term" value="C:nucleus"/>
    <property type="evidence" value="ECO:0007669"/>
    <property type="project" value="UniProtKB-SubCell"/>
</dbReference>
<accession>A0A9P0CDG7</accession>
<dbReference type="SMART" id="SM00355">
    <property type="entry name" value="ZnF_C2H2"/>
    <property type="match status" value="3"/>
</dbReference>